<accession>A0A1T4RUH5</accession>
<organism evidence="5 6">
    <name type="scientific">Oceanospirillum multiglobuliferum</name>
    <dbReference type="NCBI Taxonomy" id="64969"/>
    <lineage>
        <taxon>Bacteria</taxon>
        <taxon>Pseudomonadati</taxon>
        <taxon>Pseudomonadota</taxon>
        <taxon>Gammaproteobacteria</taxon>
        <taxon>Oceanospirillales</taxon>
        <taxon>Oceanospirillaceae</taxon>
        <taxon>Oceanospirillum</taxon>
    </lineage>
</organism>
<evidence type="ECO:0000313" key="6">
    <source>
        <dbReference type="Proteomes" id="UP000191418"/>
    </source>
</evidence>
<dbReference type="SUPFAM" id="SSF53850">
    <property type="entry name" value="Periplasmic binding protein-like II"/>
    <property type="match status" value="1"/>
</dbReference>
<evidence type="ECO:0000256" key="2">
    <source>
        <dbReference type="ARBA" id="ARBA00022729"/>
    </source>
</evidence>
<dbReference type="EMBL" id="MTSM01000021">
    <property type="protein sequence ID" value="OPX54623.1"/>
    <property type="molecule type" value="Genomic_DNA"/>
</dbReference>
<proteinExistence type="inferred from homology"/>
<dbReference type="Proteomes" id="UP000191418">
    <property type="component" value="Unassembled WGS sequence"/>
</dbReference>
<dbReference type="AlphaFoldDB" id="A0A1T4RUH5"/>
<dbReference type="InterPro" id="IPR001638">
    <property type="entry name" value="Solute-binding_3/MltF_N"/>
</dbReference>
<dbReference type="OrthoDB" id="2081943at2"/>
<evidence type="ECO:0000259" key="4">
    <source>
        <dbReference type="Pfam" id="PF00497"/>
    </source>
</evidence>
<gene>
    <name evidence="5" type="ORF">BTE48_13175</name>
</gene>
<dbReference type="STRING" id="64969.SAMN02745127_02583"/>
<feature type="signal peptide" evidence="3">
    <location>
        <begin position="1"/>
        <end position="23"/>
    </location>
</feature>
<dbReference type="RefSeq" id="WP_078746122.1">
    <property type="nucleotide sequence ID" value="NZ_FUXG01000020.1"/>
</dbReference>
<reference evidence="5 6" key="1">
    <citation type="submission" date="2017-01" db="EMBL/GenBank/DDBJ databases">
        <title>Genome Sequencing of a Marine Spirillum, Oceanospirillum multiglobuliferum ATCC 33336, from Japan.</title>
        <authorList>
            <person name="Carney J.G."/>
            <person name="Trachtenberg A.M."/>
            <person name="Rheaume B.A."/>
            <person name="Linnane J.D."/>
            <person name="Pitts N.L."/>
            <person name="Mykles D.L."/>
            <person name="Maclea K.S."/>
        </authorList>
    </citation>
    <scope>NUCLEOTIDE SEQUENCE [LARGE SCALE GENOMIC DNA]</scope>
    <source>
        <strain evidence="5 6">ATCC 33336</strain>
    </source>
</reference>
<evidence type="ECO:0000256" key="1">
    <source>
        <dbReference type="ARBA" id="ARBA00010333"/>
    </source>
</evidence>
<name>A0A1T4RUH5_9GAMM</name>
<evidence type="ECO:0000313" key="5">
    <source>
        <dbReference type="EMBL" id="OPX54623.1"/>
    </source>
</evidence>
<dbReference type="PANTHER" id="PTHR35936">
    <property type="entry name" value="MEMBRANE-BOUND LYTIC MUREIN TRANSGLYCOSYLASE F"/>
    <property type="match status" value="1"/>
</dbReference>
<evidence type="ECO:0000256" key="3">
    <source>
        <dbReference type="SAM" id="SignalP"/>
    </source>
</evidence>
<keyword evidence="6" id="KW-1185">Reference proteome</keyword>
<feature type="chain" id="PRO_5012436729" description="Solute-binding protein family 3/N-terminal domain-containing protein" evidence="3">
    <location>
        <begin position="24"/>
        <end position="275"/>
    </location>
</feature>
<dbReference type="PANTHER" id="PTHR35936:SF25">
    <property type="entry name" value="ABC TRANSPORTER SUBSTRATE-BINDING PROTEIN"/>
    <property type="match status" value="1"/>
</dbReference>
<sequence>MSLIKKAHLVLLLLLSYSATTFANSAIRLSTIEYPPLFQSEKIPGKGYGVASDLTEAAFKAAGVTIEFDYIPMIRSVESVVTERHPANLGSINWFIKDKADDLVEVVNLFNIHFMLFYKKSTFKKDIAYQALSELQIYNIGNVRGSSTTPVVTDAGLNIQWVSKLELNFRMLNADRIDFAIGGETAGWALIGKLFPDSVNKFTTVKKPILTVPIGLVFHKNQTGLIEKFNQGLDTILANGTYYEILERYYSKAQIAENLLTDNIANKAKALGVKY</sequence>
<dbReference type="Gene3D" id="3.40.190.10">
    <property type="entry name" value="Periplasmic binding protein-like II"/>
    <property type="match status" value="2"/>
</dbReference>
<keyword evidence="2 3" id="KW-0732">Signal</keyword>
<protein>
    <recommendedName>
        <fullName evidence="4">Solute-binding protein family 3/N-terminal domain-containing protein</fullName>
    </recommendedName>
</protein>
<dbReference type="Pfam" id="PF00497">
    <property type="entry name" value="SBP_bac_3"/>
    <property type="match status" value="1"/>
</dbReference>
<comment type="similarity">
    <text evidence="1">Belongs to the bacterial solute-binding protein 3 family.</text>
</comment>
<feature type="domain" description="Solute-binding protein family 3/N-terminal" evidence="4">
    <location>
        <begin position="33"/>
        <end position="251"/>
    </location>
</feature>
<comment type="caution">
    <text evidence="5">The sequence shown here is derived from an EMBL/GenBank/DDBJ whole genome shotgun (WGS) entry which is preliminary data.</text>
</comment>